<dbReference type="AlphaFoldDB" id="A0A811LA42"/>
<dbReference type="SUPFAM" id="SSF140741">
    <property type="entry name" value="RUN domain-like"/>
    <property type="match status" value="1"/>
</dbReference>
<evidence type="ECO:0000313" key="12">
    <source>
        <dbReference type="Proteomes" id="UP000614601"/>
    </source>
</evidence>
<protein>
    <recommendedName>
        <fullName evidence="13">FYVE-type domain-containing protein</fullName>
    </recommendedName>
</protein>
<dbReference type="GO" id="GO:0005737">
    <property type="term" value="C:cytoplasm"/>
    <property type="evidence" value="ECO:0007669"/>
    <property type="project" value="TreeGrafter"/>
</dbReference>
<dbReference type="PANTHER" id="PTHR45956:SF6">
    <property type="entry name" value="RUN DOMAIN-CONTAINING PROTEIN"/>
    <property type="match status" value="1"/>
</dbReference>
<dbReference type="InterPro" id="IPR003609">
    <property type="entry name" value="Pan_app"/>
</dbReference>
<evidence type="ECO:0000259" key="7">
    <source>
        <dbReference type="PROSITE" id="PS50178"/>
    </source>
</evidence>
<dbReference type="CDD" id="cd00198">
    <property type="entry name" value="vWFA"/>
    <property type="match status" value="1"/>
</dbReference>
<dbReference type="Gene3D" id="3.10.100.10">
    <property type="entry name" value="Mannose-Binding Protein A, subunit A"/>
    <property type="match status" value="1"/>
</dbReference>
<dbReference type="SMART" id="SM00473">
    <property type="entry name" value="PAN_AP"/>
    <property type="match status" value="2"/>
</dbReference>
<evidence type="ECO:0000256" key="6">
    <source>
        <dbReference type="SAM" id="Coils"/>
    </source>
</evidence>
<evidence type="ECO:0008006" key="13">
    <source>
        <dbReference type="Google" id="ProtNLM"/>
    </source>
</evidence>
<dbReference type="SMART" id="SM00064">
    <property type="entry name" value="FYVE"/>
    <property type="match status" value="1"/>
</dbReference>
<dbReference type="InterPro" id="IPR011011">
    <property type="entry name" value="Znf_FYVE_PHD"/>
</dbReference>
<comment type="caution">
    <text evidence="11">The sequence shown here is derived from an EMBL/GenBank/DDBJ whole genome shotgun (WGS) entry which is preliminary data.</text>
</comment>
<dbReference type="InterPro" id="IPR037213">
    <property type="entry name" value="Run_dom_sf"/>
</dbReference>
<keyword evidence="1" id="KW-0479">Metal-binding</keyword>
<keyword evidence="4 6" id="KW-0175">Coiled coil</keyword>
<feature type="coiled-coil region" evidence="6">
    <location>
        <begin position="780"/>
        <end position="962"/>
    </location>
</feature>
<dbReference type="SUPFAM" id="SSF56436">
    <property type="entry name" value="C-type lectin-like"/>
    <property type="match status" value="1"/>
</dbReference>
<accession>A0A811LA42</accession>
<evidence type="ECO:0000256" key="1">
    <source>
        <dbReference type="ARBA" id="ARBA00022723"/>
    </source>
</evidence>
<dbReference type="CDD" id="cd15721">
    <property type="entry name" value="FYVE_RUFY1_like"/>
    <property type="match status" value="1"/>
</dbReference>
<dbReference type="SMART" id="SM00593">
    <property type="entry name" value="RUN"/>
    <property type="match status" value="1"/>
</dbReference>
<dbReference type="InterPro" id="IPR016187">
    <property type="entry name" value="CTDL_fold"/>
</dbReference>
<evidence type="ECO:0000313" key="11">
    <source>
        <dbReference type="EMBL" id="CAD5224149.1"/>
    </source>
</evidence>
<dbReference type="SUPFAM" id="SSF57903">
    <property type="entry name" value="FYVE/PHD zinc finger"/>
    <property type="match status" value="1"/>
</dbReference>
<feature type="domain" description="VWFA" evidence="8">
    <location>
        <begin position="269"/>
        <end position="461"/>
    </location>
</feature>
<dbReference type="Pfam" id="PF02759">
    <property type="entry name" value="RUN"/>
    <property type="match status" value="1"/>
</dbReference>
<dbReference type="SUPFAM" id="SSF57414">
    <property type="entry name" value="Hairpin loop containing domain-like"/>
    <property type="match status" value="1"/>
</dbReference>
<dbReference type="InterPro" id="IPR001304">
    <property type="entry name" value="C-type_lectin-like"/>
</dbReference>
<dbReference type="InterPro" id="IPR000306">
    <property type="entry name" value="Znf_FYVE"/>
</dbReference>
<dbReference type="PROSITE" id="PS50948">
    <property type="entry name" value="PAN"/>
    <property type="match status" value="2"/>
</dbReference>
<evidence type="ECO:0000256" key="4">
    <source>
        <dbReference type="ARBA" id="ARBA00023054"/>
    </source>
</evidence>
<dbReference type="PROSITE" id="PS50826">
    <property type="entry name" value="RUN"/>
    <property type="match status" value="1"/>
</dbReference>
<dbReference type="PROSITE" id="PS50178">
    <property type="entry name" value="ZF_FYVE"/>
    <property type="match status" value="1"/>
</dbReference>
<keyword evidence="3" id="KW-0862">Zinc</keyword>
<sequence>MLCPFGWHYYSNKCYFLSNYSLTYKSAEDECKGRYGASLASLHSNEEDHFVHFIQNFKTPSQRSIKAFASINELRIDLCFHQNDTIDISQNIVILNNIESSQICKKECVRARSDLHFNCTSVLWYPSGNECLLNDGSTTKLSKLPENIWYFKDTCNDLATKTLESEVPVAVPVSEVRSCFSKTRFATLKGIAGTVFDRITLNDCLGECWNCKNCTNDACRTAIYYEEEAQCILTNVSVKTTKQRVVKEDMSSLYDRRVKCLDNNCEDLEVYLVFGIDPKVINTTDTKNTIIEVFTSVSKVTEFVRVTLVLLSSPPVTLFQEYQYENENDFVYRIETLDIPHHTLDFESGLIEFLNDLDAHWTATDDIDITWALVLTDTSFDSQLGLYLDFKDEFQRIPIYAIGIGNNLDFEKLQIIASSSDNVFFNKATISTVLAPTICHQKPLRRFAAKKQLKQHIDDELDIWIGLHQNDYGKMVWSDDSELEQYETDILKHLFVNYENGVCVKRKGVSVEWIWIMNFLSTVLPHGDQFRTNSENEVGKEYERQNLLTITKLVLNTFLERSIKGKRVIEADTQELSDLLVMLEKVLFHGLKKNVIKKQEQCLWDCIGLAKSERRDLAECISCINGLQSLQTPTTKIRAFLRLSLMQKKLADYFQVFTSCQSYLSRYEPWALMKSDGAETLAGSLFGLSVFDCNLVLDFEHLREQLIVFDISTYVKVPTIVTMPEYQAVNEDEKILKAILDQKCFLEEHNRSLISRLEAMKHKNNNDQPLDKALVFTERFKDLEDNIHTLNTKLAKKEEMLQEANATAIKRLAEVRKLEKMVEVLEIKLNEITERNRRMEDDKIRLESVRFERVVELDPQSDDIVKAMLDKKNEECAELSFVLSEKQRELTKFMDKTEQLESKCLRLQTQADSAVALEKELNELKSKFETVDQEARESQKALEELGGHLSESKLKVVELKEELLPLSEAQWVKDDEVTHCRGCELAFSVTHRKHHCRNCGWIFCNACSDCRIKLPSNSKPVRVCENCYSLLQARHNTFNTSA</sequence>
<dbReference type="EMBL" id="CAJFCW020000005">
    <property type="protein sequence ID" value="CAG9119699.1"/>
    <property type="molecule type" value="Genomic_DNA"/>
</dbReference>
<dbReference type="Pfam" id="PF00024">
    <property type="entry name" value="PAN_1"/>
    <property type="match status" value="1"/>
</dbReference>
<evidence type="ECO:0000259" key="10">
    <source>
        <dbReference type="PROSITE" id="PS50948"/>
    </source>
</evidence>
<dbReference type="InterPro" id="IPR004012">
    <property type="entry name" value="Run_dom"/>
</dbReference>
<dbReference type="SMART" id="SM00034">
    <property type="entry name" value="CLECT"/>
    <property type="match status" value="1"/>
</dbReference>
<proteinExistence type="predicted"/>
<dbReference type="PANTHER" id="PTHR45956">
    <property type="entry name" value="RUN AND FYVE DOMAIN-CONTAINING PROTEIN 2-LIKE PROTEIN"/>
    <property type="match status" value="1"/>
</dbReference>
<dbReference type="GO" id="GO:0008270">
    <property type="term" value="F:zinc ion binding"/>
    <property type="evidence" value="ECO:0007669"/>
    <property type="project" value="UniProtKB-KW"/>
</dbReference>
<name>A0A811LA42_9BILA</name>
<dbReference type="InterPro" id="IPR016186">
    <property type="entry name" value="C-type_lectin-like/link_sf"/>
</dbReference>
<feature type="domain" description="Apple" evidence="10">
    <location>
        <begin position="79"/>
        <end position="155"/>
    </location>
</feature>
<dbReference type="Pfam" id="PF01363">
    <property type="entry name" value="FYVE"/>
    <property type="match status" value="1"/>
</dbReference>
<feature type="domain" description="Apple" evidence="10">
    <location>
        <begin position="179"/>
        <end position="258"/>
    </location>
</feature>
<evidence type="ECO:0000256" key="2">
    <source>
        <dbReference type="ARBA" id="ARBA00022771"/>
    </source>
</evidence>
<keyword evidence="12" id="KW-1185">Reference proteome</keyword>
<dbReference type="SUPFAM" id="SSF53300">
    <property type="entry name" value="vWA-like"/>
    <property type="match status" value="1"/>
</dbReference>
<gene>
    <name evidence="11" type="ORF">BOKJ2_LOCUS10919</name>
</gene>
<dbReference type="InterPro" id="IPR036465">
    <property type="entry name" value="vWFA_dom_sf"/>
</dbReference>
<dbReference type="InterPro" id="IPR013083">
    <property type="entry name" value="Znf_RING/FYVE/PHD"/>
</dbReference>
<dbReference type="Gene3D" id="3.30.40.10">
    <property type="entry name" value="Zinc/RING finger domain, C3HC4 (zinc finger)"/>
    <property type="match status" value="1"/>
</dbReference>
<dbReference type="InterPro" id="IPR017455">
    <property type="entry name" value="Znf_FYVE-rel"/>
</dbReference>
<dbReference type="Gene3D" id="3.40.50.410">
    <property type="entry name" value="von Willebrand factor, type A domain"/>
    <property type="match status" value="1"/>
</dbReference>
<dbReference type="Gene3D" id="1.20.58.900">
    <property type="match status" value="1"/>
</dbReference>
<evidence type="ECO:0000259" key="9">
    <source>
        <dbReference type="PROSITE" id="PS50826"/>
    </source>
</evidence>
<feature type="domain" description="RUN" evidence="9">
    <location>
        <begin position="570"/>
        <end position="700"/>
    </location>
</feature>
<reference evidence="11" key="1">
    <citation type="submission" date="2020-09" db="EMBL/GenBank/DDBJ databases">
        <authorList>
            <person name="Kikuchi T."/>
        </authorList>
    </citation>
    <scope>NUCLEOTIDE SEQUENCE</scope>
    <source>
        <strain evidence="11">SH1</strain>
    </source>
</reference>
<evidence type="ECO:0000256" key="5">
    <source>
        <dbReference type="PROSITE-ProRule" id="PRU00091"/>
    </source>
</evidence>
<dbReference type="PROSITE" id="PS50234">
    <property type="entry name" value="VWFA"/>
    <property type="match status" value="1"/>
</dbReference>
<dbReference type="Proteomes" id="UP000614601">
    <property type="component" value="Unassembled WGS sequence"/>
</dbReference>
<evidence type="ECO:0000256" key="3">
    <source>
        <dbReference type="ARBA" id="ARBA00022833"/>
    </source>
</evidence>
<feature type="domain" description="FYVE-type" evidence="7">
    <location>
        <begin position="974"/>
        <end position="1032"/>
    </location>
</feature>
<dbReference type="Proteomes" id="UP000783686">
    <property type="component" value="Unassembled WGS sequence"/>
</dbReference>
<dbReference type="OrthoDB" id="79871at2759"/>
<dbReference type="InterPro" id="IPR002035">
    <property type="entry name" value="VWF_A"/>
</dbReference>
<dbReference type="EMBL" id="CAJFDH010000005">
    <property type="protein sequence ID" value="CAD5224149.1"/>
    <property type="molecule type" value="Genomic_DNA"/>
</dbReference>
<dbReference type="InterPro" id="IPR047335">
    <property type="entry name" value="RUFY1-3"/>
</dbReference>
<keyword evidence="2 5" id="KW-0863">Zinc-finger</keyword>
<organism evidence="11 12">
    <name type="scientific">Bursaphelenchus okinawaensis</name>
    <dbReference type="NCBI Taxonomy" id="465554"/>
    <lineage>
        <taxon>Eukaryota</taxon>
        <taxon>Metazoa</taxon>
        <taxon>Ecdysozoa</taxon>
        <taxon>Nematoda</taxon>
        <taxon>Chromadorea</taxon>
        <taxon>Rhabditida</taxon>
        <taxon>Tylenchina</taxon>
        <taxon>Tylenchomorpha</taxon>
        <taxon>Aphelenchoidea</taxon>
        <taxon>Aphelenchoididae</taxon>
        <taxon>Bursaphelenchus</taxon>
    </lineage>
</organism>
<evidence type="ECO:0000259" key="8">
    <source>
        <dbReference type="PROSITE" id="PS50234"/>
    </source>
</evidence>